<keyword evidence="4" id="KW-1185">Reference proteome</keyword>
<comment type="caution">
    <text evidence="3">The sequence shown here is derived from an EMBL/GenBank/DDBJ whole genome shotgun (WGS) entry which is preliminary data.</text>
</comment>
<organism evidence="3 4">
    <name type="scientific">Phakopsora pachyrhizi</name>
    <name type="common">Asian soybean rust disease fungus</name>
    <dbReference type="NCBI Taxonomy" id="170000"/>
    <lineage>
        <taxon>Eukaryota</taxon>
        <taxon>Fungi</taxon>
        <taxon>Dikarya</taxon>
        <taxon>Basidiomycota</taxon>
        <taxon>Pucciniomycotina</taxon>
        <taxon>Pucciniomycetes</taxon>
        <taxon>Pucciniales</taxon>
        <taxon>Phakopsoraceae</taxon>
        <taxon>Phakopsora</taxon>
    </lineage>
</organism>
<feature type="compositionally biased region" description="Basic residues" evidence="1">
    <location>
        <begin position="438"/>
        <end position="448"/>
    </location>
</feature>
<feature type="region of interest" description="Disordered" evidence="1">
    <location>
        <begin position="421"/>
        <end position="448"/>
    </location>
</feature>
<evidence type="ECO:0000313" key="4">
    <source>
        <dbReference type="Proteomes" id="UP001153365"/>
    </source>
</evidence>
<feature type="compositionally biased region" description="Basic and acidic residues" evidence="1">
    <location>
        <begin position="297"/>
        <end position="307"/>
    </location>
</feature>
<feature type="signal peptide" evidence="2">
    <location>
        <begin position="1"/>
        <end position="18"/>
    </location>
</feature>
<feature type="region of interest" description="Disordered" evidence="1">
    <location>
        <begin position="517"/>
        <end position="558"/>
    </location>
</feature>
<keyword evidence="2" id="KW-0732">Signal</keyword>
<evidence type="ECO:0000256" key="2">
    <source>
        <dbReference type="SAM" id="SignalP"/>
    </source>
</evidence>
<accession>A0AAV0B9Z9</accession>
<feature type="region of interest" description="Disordered" evidence="1">
    <location>
        <begin position="280"/>
        <end position="314"/>
    </location>
</feature>
<dbReference type="AlphaFoldDB" id="A0AAV0B9Z9"/>
<reference evidence="3" key="1">
    <citation type="submission" date="2022-06" db="EMBL/GenBank/DDBJ databases">
        <authorList>
            <consortium name="SYNGENTA / RWTH Aachen University"/>
        </authorList>
    </citation>
    <scope>NUCLEOTIDE SEQUENCE</scope>
</reference>
<name>A0AAV0B9Z9_PHAPC</name>
<evidence type="ECO:0000256" key="1">
    <source>
        <dbReference type="SAM" id="MobiDB-lite"/>
    </source>
</evidence>
<dbReference type="Proteomes" id="UP001153365">
    <property type="component" value="Unassembled WGS sequence"/>
</dbReference>
<feature type="chain" id="PRO_5043695574" evidence="2">
    <location>
        <begin position="19"/>
        <end position="587"/>
    </location>
</feature>
<dbReference type="EMBL" id="CALTRL010004154">
    <property type="protein sequence ID" value="CAH7682574.1"/>
    <property type="molecule type" value="Genomic_DNA"/>
</dbReference>
<feature type="compositionally biased region" description="Polar residues" evidence="1">
    <location>
        <begin position="421"/>
        <end position="432"/>
    </location>
</feature>
<gene>
    <name evidence="3" type="ORF">PPACK8108_LOCUS15546</name>
</gene>
<sequence length="587" mass="67190">MLVLYLSVLFSLTLSSWSYDPDVVLGLAEGELQVKRFTHPPDDHDFAWLIDDDHDKFGFHQSDFQSSTVAQPWLPQTSSFQQPLTSSSETLAQLLNDYPPDSISQAHQLTGKRWFNSKNHIGEDPLSYHSVIHLPQHGSYAEWFYQPSDLMHIAQPEFNQFNPHCHFVPNYQNLNANPGSFWTKPILQGQSVEGANLPRPYLSSPGHNENLVNEEVANSHLIKPSEIPNIFENDIASTTFSSRINDVYDTKSYNLEPDWIQGFKNRNLWELEDHEKSTLGLPGASSLDGDNLSLRNHSPEEFEEKITSSHPSPQSDVNFDLFLNDLIYSPHHQAEEKGNLGFVKGHESSPQNINNINSELKIEKTHESGSDPDSPLSNSPWSTVQQIRDLIPNVELHSNNLNSYSDNDSLSQLRGENYLNNVESPNSQQNNILMKERQPRKKQKTSKLQRLRIKYIKDFNPLSESFRKYLEENLEPGSSDLIKQSALITPTENLNLRENKKFKNIIDPISSENNKIKTDKIKKRKRTRKNSENLVETENESGRKTASSKKRKERTTYHQGFNSKIGLLGYFGKHHVSKRPSICYCKE</sequence>
<proteinExistence type="predicted"/>
<protein>
    <submittedName>
        <fullName evidence="3">Uncharacterized protein</fullName>
    </submittedName>
</protein>
<evidence type="ECO:0000313" key="3">
    <source>
        <dbReference type="EMBL" id="CAH7682574.1"/>
    </source>
</evidence>